<dbReference type="EC" id="2.7.11.1" evidence="4"/>
<evidence type="ECO:0000256" key="10">
    <source>
        <dbReference type="ARBA" id="ARBA00022741"/>
    </source>
</evidence>
<dbReference type="SUPFAM" id="SSF56112">
    <property type="entry name" value="Protein kinase-like (PK-like)"/>
    <property type="match status" value="1"/>
</dbReference>
<comment type="cofactor">
    <cofactor evidence="1">
        <name>Mg(2+)</name>
        <dbReference type="ChEBI" id="CHEBI:18420"/>
    </cofactor>
</comment>
<keyword evidence="7" id="KW-0597">Phosphoprotein</keyword>
<keyword evidence="12" id="KW-0067">ATP-binding</keyword>
<dbReference type="Gene3D" id="1.10.510.10">
    <property type="entry name" value="Transferase(Phosphotransferase) domain 1"/>
    <property type="match status" value="1"/>
</dbReference>
<dbReference type="GO" id="GO:0004674">
    <property type="term" value="F:protein serine/threonine kinase activity"/>
    <property type="evidence" value="ECO:0007669"/>
    <property type="project" value="UniProtKB-KW"/>
</dbReference>
<dbReference type="PROSITE" id="PS50011">
    <property type="entry name" value="PROTEIN_KINASE_DOM"/>
    <property type="match status" value="1"/>
</dbReference>
<protein>
    <recommendedName>
        <fullName evidence="14">Serine/threonine-protein kinase OSR1</fullName>
        <ecNumber evidence="4">2.7.11.1</ecNumber>
    </recommendedName>
    <alternativeName>
        <fullName evidence="15">Oxidative stress-responsive 1 protein</fullName>
    </alternativeName>
</protein>
<dbReference type="InterPro" id="IPR024678">
    <property type="entry name" value="Kinase_OSR1/WNK_CCT"/>
</dbReference>
<dbReference type="GO" id="GO:0010820">
    <property type="term" value="P:positive regulation of T cell chemotaxis"/>
    <property type="evidence" value="ECO:0007669"/>
    <property type="project" value="TreeGrafter"/>
</dbReference>
<evidence type="ECO:0000256" key="12">
    <source>
        <dbReference type="ARBA" id="ARBA00022840"/>
    </source>
</evidence>
<evidence type="ECO:0000256" key="15">
    <source>
        <dbReference type="ARBA" id="ARBA00042936"/>
    </source>
</evidence>
<dbReference type="GO" id="GO:0046872">
    <property type="term" value="F:metal ion binding"/>
    <property type="evidence" value="ECO:0007669"/>
    <property type="project" value="UniProtKB-KW"/>
</dbReference>
<dbReference type="Pfam" id="PF00069">
    <property type="entry name" value="Pkinase"/>
    <property type="match status" value="1"/>
</dbReference>
<dbReference type="Proteomes" id="UP000593571">
    <property type="component" value="Unassembled WGS sequence"/>
</dbReference>
<dbReference type="FunFam" id="3.10.20.90:FF:000043">
    <property type="entry name" value="serine/threonine-protein kinase OSR1 isoform X1"/>
    <property type="match status" value="1"/>
</dbReference>
<keyword evidence="9" id="KW-0479">Metal-binding</keyword>
<keyword evidence="6" id="KW-0723">Serine/threonine-protein kinase</keyword>
<evidence type="ECO:0000256" key="4">
    <source>
        <dbReference type="ARBA" id="ARBA00012513"/>
    </source>
</evidence>
<dbReference type="GO" id="GO:0005829">
    <property type="term" value="C:cytosol"/>
    <property type="evidence" value="ECO:0007669"/>
    <property type="project" value="TreeGrafter"/>
</dbReference>
<evidence type="ECO:0000256" key="5">
    <source>
        <dbReference type="ARBA" id="ARBA00022490"/>
    </source>
</evidence>
<evidence type="ECO:0000313" key="20">
    <source>
        <dbReference type="EMBL" id="KAF6475542.1"/>
    </source>
</evidence>
<evidence type="ECO:0000256" key="16">
    <source>
        <dbReference type="ARBA" id="ARBA00047899"/>
    </source>
</evidence>
<dbReference type="InterPro" id="IPR050629">
    <property type="entry name" value="STE20/SPS1-PAK"/>
</dbReference>
<accession>A0A7J8HUZ9</accession>
<comment type="similarity">
    <text evidence="3">Belongs to the protein kinase superfamily. STE Ser/Thr protein kinase family. STE20 subfamily.</text>
</comment>
<reference evidence="20 21" key="1">
    <citation type="journal article" date="2020" name="Nature">
        <title>Six reference-quality genomes reveal evolution of bat adaptations.</title>
        <authorList>
            <person name="Jebb D."/>
            <person name="Huang Z."/>
            <person name="Pippel M."/>
            <person name="Hughes G.M."/>
            <person name="Lavrichenko K."/>
            <person name="Devanna P."/>
            <person name="Winkler S."/>
            <person name="Jermiin L.S."/>
            <person name="Skirmuntt E.C."/>
            <person name="Katzourakis A."/>
            <person name="Burkitt-Gray L."/>
            <person name="Ray D.A."/>
            <person name="Sullivan K.A.M."/>
            <person name="Roscito J.G."/>
            <person name="Kirilenko B.M."/>
            <person name="Davalos L.M."/>
            <person name="Corthals A.P."/>
            <person name="Power M.L."/>
            <person name="Jones G."/>
            <person name="Ransome R.D."/>
            <person name="Dechmann D.K.N."/>
            <person name="Locatelli A.G."/>
            <person name="Puechmaille S.J."/>
            <person name="Fedrigo O."/>
            <person name="Jarvis E.D."/>
            <person name="Hiller M."/>
            <person name="Vernes S.C."/>
            <person name="Myers E.W."/>
            <person name="Teeling E.C."/>
        </authorList>
    </citation>
    <scope>NUCLEOTIDE SEQUENCE [LARGE SCALE GENOMIC DNA]</scope>
    <source>
        <strain evidence="20">MRouAeg1</strain>
        <tissue evidence="20">Muscle</tissue>
    </source>
</reference>
<evidence type="ECO:0000256" key="14">
    <source>
        <dbReference type="ARBA" id="ARBA00040079"/>
    </source>
</evidence>
<comment type="caution">
    <text evidence="20">The sequence shown here is derived from an EMBL/GenBank/DDBJ whole genome shotgun (WGS) entry which is preliminary data.</text>
</comment>
<evidence type="ECO:0000256" key="7">
    <source>
        <dbReference type="ARBA" id="ARBA00022553"/>
    </source>
</evidence>
<dbReference type="GO" id="GO:0035556">
    <property type="term" value="P:intracellular signal transduction"/>
    <property type="evidence" value="ECO:0007669"/>
    <property type="project" value="TreeGrafter"/>
</dbReference>
<feature type="compositionally biased region" description="Acidic residues" evidence="18">
    <location>
        <begin position="142"/>
        <end position="156"/>
    </location>
</feature>
<keyword evidence="8" id="KW-0808">Transferase</keyword>
<dbReference type="PANTHER" id="PTHR48012">
    <property type="entry name" value="STERILE20-LIKE KINASE, ISOFORM B-RELATED"/>
    <property type="match status" value="1"/>
</dbReference>
<evidence type="ECO:0000256" key="17">
    <source>
        <dbReference type="ARBA" id="ARBA00048679"/>
    </source>
</evidence>
<evidence type="ECO:0000259" key="19">
    <source>
        <dbReference type="PROSITE" id="PS50011"/>
    </source>
</evidence>
<evidence type="ECO:0000256" key="18">
    <source>
        <dbReference type="SAM" id="MobiDB-lite"/>
    </source>
</evidence>
<keyword evidence="13" id="KW-0460">Magnesium</keyword>
<dbReference type="Pfam" id="PF12202">
    <property type="entry name" value="OSR1_C"/>
    <property type="match status" value="1"/>
</dbReference>
<comment type="catalytic activity">
    <reaction evidence="16">
        <text>L-threonyl-[protein] + ATP = O-phospho-L-threonyl-[protein] + ADP + H(+)</text>
        <dbReference type="Rhea" id="RHEA:46608"/>
        <dbReference type="Rhea" id="RHEA-COMP:11060"/>
        <dbReference type="Rhea" id="RHEA-COMP:11605"/>
        <dbReference type="ChEBI" id="CHEBI:15378"/>
        <dbReference type="ChEBI" id="CHEBI:30013"/>
        <dbReference type="ChEBI" id="CHEBI:30616"/>
        <dbReference type="ChEBI" id="CHEBI:61977"/>
        <dbReference type="ChEBI" id="CHEBI:456216"/>
        <dbReference type="EC" id="2.7.11.1"/>
    </reaction>
</comment>
<feature type="domain" description="Protein kinase" evidence="19">
    <location>
        <begin position="1"/>
        <end position="99"/>
    </location>
</feature>
<evidence type="ECO:0000256" key="3">
    <source>
        <dbReference type="ARBA" id="ARBA00008874"/>
    </source>
</evidence>
<dbReference type="InterPro" id="IPR011009">
    <property type="entry name" value="Kinase-like_dom_sf"/>
</dbReference>
<keyword evidence="11 20" id="KW-0418">Kinase</keyword>
<dbReference type="GO" id="GO:0005524">
    <property type="term" value="F:ATP binding"/>
    <property type="evidence" value="ECO:0007669"/>
    <property type="project" value="UniProtKB-KW"/>
</dbReference>
<keyword evidence="5" id="KW-0963">Cytoplasm</keyword>
<evidence type="ECO:0000256" key="13">
    <source>
        <dbReference type="ARBA" id="ARBA00022842"/>
    </source>
</evidence>
<proteinExistence type="inferred from homology"/>
<dbReference type="EMBL" id="JACASE010000004">
    <property type="protein sequence ID" value="KAF6475542.1"/>
    <property type="molecule type" value="Genomic_DNA"/>
</dbReference>
<dbReference type="AlphaFoldDB" id="A0A7J8HUZ9"/>
<keyword evidence="10" id="KW-0547">Nucleotide-binding</keyword>
<comment type="catalytic activity">
    <reaction evidence="17">
        <text>L-seryl-[protein] + ATP = O-phospho-L-seryl-[protein] + ADP + H(+)</text>
        <dbReference type="Rhea" id="RHEA:17989"/>
        <dbReference type="Rhea" id="RHEA-COMP:9863"/>
        <dbReference type="Rhea" id="RHEA-COMP:11604"/>
        <dbReference type="ChEBI" id="CHEBI:15378"/>
        <dbReference type="ChEBI" id="CHEBI:29999"/>
        <dbReference type="ChEBI" id="CHEBI:30616"/>
        <dbReference type="ChEBI" id="CHEBI:83421"/>
        <dbReference type="ChEBI" id="CHEBI:456216"/>
        <dbReference type="EC" id="2.7.11.1"/>
    </reaction>
</comment>
<gene>
    <name evidence="20" type="ORF">HJG63_014811</name>
</gene>
<evidence type="ECO:0000256" key="8">
    <source>
        <dbReference type="ARBA" id="ARBA00022679"/>
    </source>
</evidence>
<dbReference type="PANTHER" id="PTHR48012:SF1">
    <property type="entry name" value="SERINE_THREONINE-PROTEIN KINASE OSR1"/>
    <property type="match status" value="1"/>
</dbReference>
<evidence type="ECO:0000256" key="6">
    <source>
        <dbReference type="ARBA" id="ARBA00022527"/>
    </source>
</evidence>
<evidence type="ECO:0000256" key="1">
    <source>
        <dbReference type="ARBA" id="ARBA00001946"/>
    </source>
</evidence>
<dbReference type="InterPro" id="IPR000719">
    <property type="entry name" value="Prot_kinase_dom"/>
</dbReference>
<dbReference type="Gene3D" id="3.10.20.90">
    <property type="entry name" value="Phosphatidylinositol 3-kinase Catalytic Subunit, Chain A, domain 1"/>
    <property type="match status" value="1"/>
</dbReference>
<evidence type="ECO:0000256" key="9">
    <source>
        <dbReference type="ARBA" id="ARBA00022723"/>
    </source>
</evidence>
<evidence type="ECO:0000256" key="2">
    <source>
        <dbReference type="ARBA" id="ARBA00004496"/>
    </source>
</evidence>
<comment type="subcellular location">
    <subcellularLocation>
        <location evidence="2">Cytoplasm</location>
    </subcellularLocation>
</comment>
<feature type="region of interest" description="Disordered" evidence="18">
    <location>
        <begin position="121"/>
        <end position="167"/>
    </location>
</feature>
<evidence type="ECO:0000256" key="11">
    <source>
        <dbReference type="ARBA" id="ARBA00022777"/>
    </source>
</evidence>
<organism evidence="20 21">
    <name type="scientific">Rousettus aegyptiacus</name>
    <name type="common">Egyptian fruit bat</name>
    <name type="synonym">Pteropus aegyptiacus</name>
    <dbReference type="NCBI Taxonomy" id="9407"/>
    <lineage>
        <taxon>Eukaryota</taxon>
        <taxon>Metazoa</taxon>
        <taxon>Chordata</taxon>
        <taxon>Craniata</taxon>
        <taxon>Vertebrata</taxon>
        <taxon>Euteleostomi</taxon>
        <taxon>Mammalia</taxon>
        <taxon>Eutheria</taxon>
        <taxon>Laurasiatheria</taxon>
        <taxon>Chiroptera</taxon>
        <taxon>Yinpterochiroptera</taxon>
        <taxon>Pteropodoidea</taxon>
        <taxon>Pteropodidae</taxon>
        <taxon>Rousettinae</taxon>
        <taxon>Rousettus</taxon>
    </lineage>
</organism>
<sequence>MAPEVMEQVRGYDFKADIWSFGITAIELATGAAPYHKYPPMKVLMLTLQNDPPSLETGVQDKEMLKKYGKSFRKMISSCLQKDPEKRPTAAELLRHKFFQKAKNKEFLQEKILQRAPTISERSKKVRRVPGSSGRLHKTEDGGWEWSDDEFDEESEEGKAAISQLRSPRVKELSNSELFQTTDPVGALLQVPEQVSAHLPQPAQPTPVFLPPAEEPAKTAQALSSGAGSQETKIPISLVLRLRNSKKELNDIRFEFTPGRDTAEGVSQELISAGLVDGRDLVIVAANLQKIVEEPQSNRSVTFKLASGVEGSDIPDDGKLIGFAQLSIS</sequence>
<evidence type="ECO:0000313" key="21">
    <source>
        <dbReference type="Proteomes" id="UP000593571"/>
    </source>
</evidence>
<name>A0A7J8HUZ9_ROUAE</name>
<keyword evidence="21" id="KW-1185">Reference proteome</keyword>